<dbReference type="Pfam" id="PF00665">
    <property type="entry name" value="rve"/>
    <property type="match status" value="1"/>
</dbReference>
<dbReference type="Proteomes" id="UP000078561">
    <property type="component" value="Unassembled WGS sequence"/>
</dbReference>
<dbReference type="InParanoid" id="A0A168LWM0"/>
<dbReference type="EMBL" id="LT551876">
    <property type="protein sequence ID" value="SAL97625.1"/>
    <property type="molecule type" value="Genomic_DNA"/>
</dbReference>
<dbReference type="GO" id="GO:0015074">
    <property type="term" value="P:DNA integration"/>
    <property type="evidence" value="ECO:0007669"/>
    <property type="project" value="InterPro"/>
</dbReference>
<accession>A0A168LWM0</accession>
<evidence type="ECO:0000313" key="2">
    <source>
        <dbReference type="EMBL" id="SAL97625.1"/>
    </source>
</evidence>
<dbReference type="InterPro" id="IPR036397">
    <property type="entry name" value="RNaseH_sf"/>
</dbReference>
<evidence type="ECO:0000313" key="3">
    <source>
        <dbReference type="Proteomes" id="UP000078561"/>
    </source>
</evidence>
<proteinExistence type="predicted"/>
<dbReference type="InterPro" id="IPR012337">
    <property type="entry name" value="RNaseH-like_sf"/>
</dbReference>
<organism evidence="2">
    <name type="scientific">Absidia glauca</name>
    <name type="common">Pin mould</name>
    <dbReference type="NCBI Taxonomy" id="4829"/>
    <lineage>
        <taxon>Eukaryota</taxon>
        <taxon>Fungi</taxon>
        <taxon>Fungi incertae sedis</taxon>
        <taxon>Mucoromycota</taxon>
        <taxon>Mucoromycotina</taxon>
        <taxon>Mucoromycetes</taxon>
        <taxon>Mucorales</taxon>
        <taxon>Cunninghamellaceae</taxon>
        <taxon>Absidia</taxon>
    </lineage>
</organism>
<dbReference type="SUPFAM" id="SSF53098">
    <property type="entry name" value="Ribonuclease H-like"/>
    <property type="match status" value="1"/>
</dbReference>
<gene>
    <name evidence="2" type="primary">ABSGL_03130.1 scaffold 4229</name>
</gene>
<feature type="domain" description="Integrase catalytic" evidence="1">
    <location>
        <begin position="88"/>
        <end position="251"/>
    </location>
</feature>
<dbReference type="GO" id="GO:0003676">
    <property type="term" value="F:nucleic acid binding"/>
    <property type="evidence" value="ECO:0007669"/>
    <property type="project" value="InterPro"/>
</dbReference>
<dbReference type="OrthoDB" id="2202254at2759"/>
<dbReference type="STRING" id="4829.A0A168LWM0"/>
<dbReference type="OMA" id="THESETW"/>
<dbReference type="InterPro" id="IPR001584">
    <property type="entry name" value="Integrase_cat-core"/>
</dbReference>
<dbReference type="PANTHER" id="PTHR37984">
    <property type="entry name" value="PROTEIN CBG26694"/>
    <property type="match status" value="1"/>
</dbReference>
<keyword evidence="3" id="KW-1185">Reference proteome</keyword>
<dbReference type="GO" id="GO:0005634">
    <property type="term" value="C:nucleus"/>
    <property type="evidence" value="ECO:0007669"/>
    <property type="project" value="UniProtKB-ARBA"/>
</dbReference>
<sequence>MDEVKNKQALDPFIKSLKAEVKLPMVWHKGLLCYKKKDGAIVLVLPRSLIHETIHKYHGGPSGGHFGIEKTTDKIQDTQRYHGTSHETNSSTLLYTGGIWASDIASIPLSKKGNRYILVFMEYLSKWVIAVALPGCTTDIVAQVLMFEVVLKMGVPNRLITDNGSNYVSEAMKMICTRLGIKRSLTSVEHPQSDGLVERINRTLKISLAAFTGIQEKDRWDDYLPFVTFAYNTATQSSTGYSPFELLYGKKATLPLVDGLEMDPKTHESETWKAYLDHHLPMIHGKAIINIQKAQDRQKWYYDKTKAAKYHYKIGDLVARKNLDKMAFPKERWTGPWIIVRQTNSDGSAFLIRHPDKASRTTTTNIRHFRPGIQATTTATFECSLEGGDDVAGVL</sequence>
<dbReference type="InterPro" id="IPR050951">
    <property type="entry name" value="Retrovirus_Pol_polyprotein"/>
</dbReference>
<dbReference type="AlphaFoldDB" id="A0A168LWM0"/>
<dbReference type="Gene3D" id="1.10.340.70">
    <property type="match status" value="1"/>
</dbReference>
<reference evidence="2" key="1">
    <citation type="submission" date="2016-04" db="EMBL/GenBank/DDBJ databases">
        <authorList>
            <person name="Evans L.H."/>
            <person name="Alamgir A."/>
            <person name="Owens N."/>
            <person name="Weber N.D."/>
            <person name="Virtaneva K."/>
            <person name="Barbian K."/>
            <person name="Babar A."/>
            <person name="Rosenke K."/>
        </authorList>
    </citation>
    <scope>NUCLEOTIDE SEQUENCE [LARGE SCALE GENOMIC DNA]</scope>
    <source>
        <strain evidence="2">CBS 101.48</strain>
    </source>
</reference>
<protein>
    <recommendedName>
        <fullName evidence="1">Integrase catalytic domain-containing protein</fullName>
    </recommendedName>
</protein>
<name>A0A168LWM0_ABSGL</name>
<evidence type="ECO:0000259" key="1">
    <source>
        <dbReference type="PROSITE" id="PS50994"/>
    </source>
</evidence>
<dbReference type="Gene3D" id="3.30.420.10">
    <property type="entry name" value="Ribonuclease H-like superfamily/Ribonuclease H"/>
    <property type="match status" value="1"/>
</dbReference>
<dbReference type="PANTHER" id="PTHR37984:SF5">
    <property type="entry name" value="PROTEIN NYNRIN-LIKE"/>
    <property type="match status" value="1"/>
</dbReference>
<dbReference type="FunFam" id="3.30.420.10:FF:000032">
    <property type="entry name" value="Retrovirus-related Pol polyprotein from transposon 297-like Protein"/>
    <property type="match status" value="1"/>
</dbReference>
<dbReference type="PROSITE" id="PS50994">
    <property type="entry name" value="INTEGRASE"/>
    <property type="match status" value="1"/>
</dbReference>